<sequence length="48" mass="5319">MPPTHTVKNPVVAKTIAAITMERFQTQMNSVSTVKANFISAFFSLSFE</sequence>
<dbReference type="EMBL" id="BHEO01000002">
    <property type="protein sequence ID" value="GBU04516.1"/>
    <property type="molecule type" value="Genomic_DNA"/>
</dbReference>
<proteinExistence type="predicted"/>
<gene>
    <name evidence="1" type="ORF">FAEUMB_10570</name>
</gene>
<organism evidence="1 2">
    <name type="scientific">Faecalimonas umbilicata</name>
    <dbReference type="NCBI Taxonomy" id="1912855"/>
    <lineage>
        <taxon>Bacteria</taxon>
        <taxon>Bacillati</taxon>
        <taxon>Bacillota</taxon>
        <taxon>Clostridia</taxon>
        <taxon>Lachnospirales</taxon>
        <taxon>Lachnospiraceae</taxon>
        <taxon>Faecalimonas</taxon>
    </lineage>
</organism>
<name>A0ABN2DLM0_9FIRM</name>
<keyword evidence="2" id="KW-1185">Reference proteome</keyword>
<protein>
    <submittedName>
        <fullName evidence="1">Uncharacterized protein</fullName>
    </submittedName>
</protein>
<evidence type="ECO:0000313" key="1">
    <source>
        <dbReference type="EMBL" id="GBU04516.1"/>
    </source>
</evidence>
<comment type="caution">
    <text evidence="1">The sequence shown here is derived from an EMBL/GenBank/DDBJ whole genome shotgun (WGS) entry which is preliminary data.</text>
</comment>
<evidence type="ECO:0000313" key="2">
    <source>
        <dbReference type="Proteomes" id="UP000702954"/>
    </source>
</evidence>
<accession>A0ABN2DLM0</accession>
<dbReference type="Proteomes" id="UP000702954">
    <property type="component" value="Unassembled WGS sequence"/>
</dbReference>
<reference evidence="1 2" key="1">
    <citation type="journal article" date="2018" name="Int. J. Syst. Evol. Microbiol.">
        <title>Draft Genome Sequence of Faecalimonas umbilicata JCM 30896T, an Acetate-Producing Bacterium Isolated from Human Feces.</title>
        <authorList>
            <person name="Sakamoto M."/>
            <person name="Ikeyama N."/>
            <person name="Yuki M."/>
            <person name="Ohkuma M."/>
        </authorList>
    </citation>
    <scope>NUCLEOTIDE SEQUENCE [LARGE SCALE GENOMIC DNA]</scope>
    <source>
        <strain evidence="1 2">EGH7</strain>
    </source>
</reference>